<accession>A0A2T8HRN3</accession>
<reference evidence="2 3" key="1">
    <citation type="submission" date="2018-04" db="EMBL/GenBank/DDBJ databases">
        <title>Pararhodobacter oceanense sp. nov., isolated from marine intertidal sediment.</title>
        <authorList>
            <person name="Wang X.-L."/>
            <person name="Du Z.-J."/>
        </authorList>
    </citation>
    <scope>NUCLEOTIDE SEQUENCE [LARGE SCALE GENOMIC DNA]</scope>
    <source>
        <strain evidence="2 3">AM505</strain>
    </source>
</reference>
<evidence type="ECO:0000313" key="3">
    <source>
        <dbReference type="Proteomes" id="UP000245911"/>
    </source>
</evidence>
<dbReference type="SUPFAM" id="SSF52218">
    <property type="entry name" value="Flavoproteins"/>
    <property type="match status" value="1"/>
</dbReference>
<evidence type="ECO:0000313" key="2">
    <source>
        <dbReference type="EMBL" id="PVH28096.1"/>
    </source>
</evidence>
<dbReference type="PANTHER" id="PTHR30543">
    <property type="entry name" value="CHROMATE REDUCTASE"/>
    <property type="match status" value="1"/>
</dbReference>
<evidence type="ECO:0000259" key="1">
    <source>
        <dbReference type="Pfam" id="PF03358"/>
    </source>
</evidence>
<dbReference type="AlphaFoldDB" id="A0A2T8HRN3"/>
<gene>
    <name evidence="2" type="ORF">DDE20_13310</name>
</gene>
<keyword evidence="3" id="KW-1185">Reference proteome</keyword>
<dbReference type="Proteomes" id="UP000245911">
    <property type="component" value="Unassembled WGS sequence"/>
</dbReference>
<sequence length="184" mass="19717">MTIIALAASSRDQSLNVALLDVILTALDGAAGQVERVDYRLFEDTPQYSARREAAEGPPQGMKDLADKISAADGLIFVTPEYNHAIPGSFKNGIDWLSRISVTLMAVKPTLIGGASASPYGAWRGMKSLRPSIELLGALTMPYMISMSGVGSKADIEARFQDPMARVRIDAALNAFRGQMAAKQ</sequence>
<dbReference type="InterPro" id="IPR029039">
    <property type="entry name" value="Flavoprotein-like_sf"/>
</dbReference>
<dbReference type="GO" id="GO:0005829">
    <property type="term" value="C:cytosol"/>
    <property type="evidence" value="ECO:0007669"/>
    <property type="project" value="TreeGrafter"/>
</dbReference>
<dbReference type="OrthoDB" id="9812295at2"/>
<dbReference type="PANTHER" id="PTHR30543:SF21">
    <property type="entry name" value="NAD(P)H-DEPENDENT FMN REDUCTASE LOT6"/>
    <property type="match status" value="1"/>
</dbReference>
<dbReference type="InterPro" id="IPR050712">
    <property type="entry name" value="NAD(P)H-dep_reductase"/>
</dbReference>
<dbReference type="Gene3D" id="3.40.50.360">
    <property type="match status" value="1"/>
</dbReference>
<proteinExistence type="predicted"/>
<organism evidence="2 3">
    <name type="scientific">Pararhodobacter oceanensis</name>
    <dbReference type="NCBI Taxonomy" id="2172121"/>
    <lineage>
        <taxon>Bacteria</taxon>
        <taxon>Pseudomonadati</taxon>
        <taxon>Pseudomonadota</taxon>
        <taxon>Alphaproteobacteria</taxon>
        <taxon>Rhodobacterales</taxon>
        <taxon>Paracoccaceae</taxon>
        <taxon>Pararhodobacter</taxon>
    </lineage>
</organism>
<comment type="caution">
    <text evidence="2">The sequence shown here is derived from an EMBL/GenBank/DDBJ whole genome shotgun (WGS) entry which is preliminary data.</text>
</comment>
<dbReference type="InterPro" id="IPR005025">
    <property type="entry name" value="FMN_Rdtase-like_dom"/>
</dbReference>
<dbReference type="RefSeq" id="WP_116559012.1">
    <property type="nucleotide sequence ID" value="NZ_QDKM01000006.1"/>
</dbReference>
<name>A0A2T8HRN3_9RHOB</name>
<protein>
    <submittedName>
        <fullName evidence="2">NADPH-dependent FMN reductase</fullName>
    </submittedName>
</protein>
<dbReference type="Pfam" id="PF03358">
    <property type="entry name" value="FMN_red"/>
    <property type="match status" value="1"/>
</dbReference>
<feature type="domain" description="NADPH-dependent FMN reductase-like" evidence="1">
    <location>
        <begin position="1"/>
        <end position="143"/>
    </location>
</feature>
<dbReference type="GO" id="GO:0010181">
    <property type="term" value="F:FMN binding"/>
    <property type="evidence" value="ECO:0007669"/>
    <property type="project" value="TreeGrafter"/>
</dbReference>
<dbReference type="GO" id="GO:0016491">
    <property type="term" value="F:oxidoreductase activity"/>
    <property type="evidence" value="ECO:0007669"/>
    <property type="project" value="InterPro"/>
</dbReference>
<dbReference type="EMBL" id="QDKM01000006">
    <property type="protein sequence ID" value="PVH28096.1"/>
    <property type="molecule type" value="Genomic_DNA"/>
</dbReference>